<dbReference type="OrthoDB" id="773033at2759"/>
<name>A0A9D5CD33_9LILI</name>
<comment type="caution">
    <text evidence="2">The sequence shown here is derived from an EMBL/GenBank/DDBJ whole genome shotgun (WGS) entry which is preliminary data.</text>
</comment>
<organism evidence="2 3">
    <name type="scientific">Dioscorea zingiberensis</name>
    <dbReference type="NCBI Taxonomy" id="325984"/>
    <lineage>
        <taxon>Eukaryota</taxon>
        <taxon>Viridiplantae</taxon>
        <taxon>Streptophyta</taxon>
        <taxon>Embryophyta</taxon>
        <taxon>Tracheophyta</taxon>
        <taxon>Spermatophyta</taxon>
        <taxon>Magnoliopsida</taxon>
        <taxon>Liliopsida</taxon>
        <taxon>Dioscoreales</taxon>
        <taxon>Dioscoreaceae</taxon>
        <taxon>Dioscorea</taxon>
    </lineage>
</organism>
<protein>
    <recommendedName>
        <fullName evidence="4">Josephin-like protein</fullName>
    </recommendedName>
</protein>
<dbReference type="PANTHER" id="PTHR35111">
    <property type="entry name" value="F10A5.9-RELATED"/>
    <property type="match status" value="1"/>
</dbReference>
<accession>A0A9D5CD33</accession>
<sequence>MKATQCIPKPRSGAGHRTPAAPISLLCRLREAVFRLVMLTTASKRGGRRRQRPLVDQSGSHHPADMHRSQAVEDCIQFVKQSAAAASVGGEEVAVCMSFSPAMQDLDESRSTDEMKCG</sequence>
<dbReference type="Proteomes" id="UP001085076">
    <property type="component" value="Miscellaneous, Linkage group lg05"/>
</dbReference>
<reference evidence="2" key="2">
    <citation type="journal article" date="2022" name="Hortic Res">
        <title>The genome of Dioscorea zingiberensis sheds light on the biosynthesis, origin and evolution of the medicinally important diosgenin saponins.</title>
        <authorList>
            <person name="Li Y."/>
            <person name="Tan C."/>
            <person name="Li Z."/>
            <person name="Guo J."/>
            <person name="Li S."/>
            <person name="Chen X."/>
            <person name="Wang C."/>
            <person name="Dai X."/>
            <person name="Yang H."/>
            <person name="Song W."/>
            <person name="Hou L."/>
            <person name="Xu J."/>
            <person name="Tong Z."/>
            <person name="Xu A."/>
            <person name="Yuan X."/>
            <person name="Wang W."/>
            <person name="Yang Q."/>
            <person name="Chen L."/>
            <person name="Sun Z."/>
            <person name="Wang K."/>
            <person name="Pan B."/>
            <person name="Chen J."/>
            <person name="Bao Y."/>
            <person name="Liu F."/>
            <person name="Qi X."/>
            <person name="Gang D.R."/>
            <person name="Wen J."/>
            <person name="Li J."/>
        </authorList>
    </citation>
    <scope>NUCLEOTIDE SEQUENCE</scope>
    <source>
        <strain evidence="2">Dzin_1.0</strain>
    </source>
</reference>
<evidence type="ECO:0000313" key="2">
    <source>
        <dbReference type="EMBL" id="KAJ0971008.1"/>
    </source>
</evidence>
<keyword evidence="3" id="KW-1185">Reference proteome</keyword>
<evidence type="ECO:0000313" key="3">
    <source>
        <dbReference type="Proteomes" id="UP001085076"/>
    </source>
</evidence>
<evidence type="ECO:0008006" key="4">
    <source>
        <dbReference type="Google" id="ProtNLM"/>
    </source>
</evidence>
<gene>
    <name evidence="2" type="ORF">J5N97_018967</name>
</gene>
<dbReference type="AlphaFoldDB" id="A0A9D5CD33"/>
<dbReference type="PANTHER" id="PTHR35111:SF1">
    <property type="entry name" value="OS04G0115900 PROTEIN"/>
    <property type="match status" value="1"/>
</dbReference>
<reference evidence="2" key="1">
    <citation type="submission" date="2021-03" db="EMBL/GenBank/DDBJ databases">
        <authorList>
            <person name="Li Z."/>
            <person name="Yang C."/>
        </authorList>
    </citation>
    <scope>NUCLEOTIDE SEQUENCE</scope>
    <source>
        <strain evidence="2">Dzin_1.0</strain>
        <tissue evidence="2">Leaf</tissue>
    </source>
</reference>
<evidence type="ECO:0000256" key="1">
    <source>
        <dbReference type="SAM" id="MobiDB-lite"/>
    </source>
</evidence>
<proteinExistence type="predicted"/>
<dbReference type="EMBL" id="JAGGNH010000005">
    <property type="protein sequence ID" value="KAJ0971008.1"/>
    <property type="molecule type" value="Genomic_DNA"/>
</dbReference>
<feature type="region of interest" description="Disordered" evidence="1">
    <location>
        <begin position="44"/>
        <end position="67"/>
    </location>
</feature>